<dbReference type="PANTHER" id="PTHR47027">
    <property type="entry name" value="REVERSE TRANSCRIPTASE DOMAIN-CONTAINING PROTEIN"/>
    <property type="match status" value="1"/>
</dbReference>
<name>A0A183KQ47_9TREM</name>
<evidence type="ECO:0000313" key="4">
    <source>
        <dbReference type="Proteomes" id="UP000279833"/>
    </source>
</evidence>
<dbReference type="Pfam" id="PF20049">
    <property type="entry name" value="DUF6451"/>
    <property type="match status" value="1"/>
</dbReference>
<protein>
    <submittedName>
        <fullName evidence="5">Reverse transcriptase domain-containing protein</fullName>
    </submittedName>
</protein>
<keyword evidence="4" id="KW-1185">Reference proteome</keyword>
<evidence type="ECO:0000256" key="1">
    <source>
        <dbReference type="SAM" id="MobiDB-lite"/>
    </source>
</evidence>
<evidence type="ECO:0000313" key="5">
    <source>
        <dbReference type="WBParaSite" id="SCUD_0001718401-mRNA-1"/>
    </source>
</evidence>
<proteinExistence type="predicted"/>
<accession>A0A183KQ47</accession>
<dbReference type="EMBL" id="UZAK01039471">
    <property type="protein sequence ID" value="VDP63024.1"/>
    <property type="molecule type" value="Genomic_DNA"/>
</dbReference>
<dbReference type="STRING" id="6186.A0A183KQ47"/>
<dbReference type="InterPro" id="IPR045609">
    <property type="entry name" value="DUF6451"/>
</dbReference>
<gene>
    <name evidence="3" type="ORF">SCUD_LOCUS17181</name>
</gene>
<dbReference type="AlphaFoldDB" id="A0A183KQ47"/>
<reference evidence="3 4" key="2">
    <citation type="submission" date="2018-11" db="EMBL/GenBank/DDBJ databases">
        <authorList>
            <consortium name="Pathogen Informatics"/>
        </authorList>
    </citation>
    <scope>NUCLEOTIDE SEQUENCE [LARGE SCALE GENOMIC DNA]</scope>
    <source>
        <strain evidence="3">Dakar</strain>
        <strain evidence="4">Dakar, Senegal</strain>
    </source>
</reference>
<dbReference type="WBParaSite" id="SCUD_0001718401-mRNA-1">
    <property type="protein sequence ID" value="SCUD_0001718401-mRNA-1"/>
    <property type="gene ID" value="SCUD_0001718401"/>
</dbReference>
<organism evidence="5">
    <name type="scientific">Schistosoma curassoni</name>
    <dbReference type="NCBI Taxonomy" id="6186"/>
    <lineage>
        <taxon>Eukaryota</taxon>
        <taxon>Metazoa</taxon>
        <taxon>Spiralia</taxon>
        <taxon>Lophotrochozoa</taxon>
        <taxon>Platyhelminthes</taxon>
        <taxon>Trematoda</taxon>
        <taxon>Digenea</taxon>
        <taxon>Strigeidida</taxon>
        <taxon>Schistosomatoidea</taxon>
        <taxon>Schistosomatidae</taxon>
        <taxon>Schistosoma</taxon>
    </lineage>
</organism>
<dbReference type="Proteomes" id="UP000279833">
    <property type="component" value="Unassembled WGS sequence"/>
</dbReference>
<evidence type="ECO:0000259" key="2">
    <source>
        <dbReference type="Pfam" id="PF20049"/>
    </source>
</evidence>
<sequence>MKTSTSEGKHGIQWTARIQPDDLPFVDDLSLLSHTQQQIQEERTSVAAVGLNIHKRKTKILQYNTACNNQITIDGEDLEDVQAFTYLGRIVGEHGVSDADVKERIGKARAAYLKLRNIWNSKQLSTNTKIHWPDTISNKILWERTNQIPAEEEIKKKRWKSKEEMKTKEHITPGNGDRHEKNEQELDGTRREGPGQSRLENAGRWPMLH</sequence>
<feature type="compositionally biased region" description="Basic and acidic residues" evidence="1">
    <location>
        <begin position="161"/>
        <end position="193"/>
    </location>
</feature>
<dbReference type="PANTHER" id="PTHR47027:SF25">
    <property type="entry name" value="REVERSE TRANSCRIPTASE DOMAIN-CONTAINING PROTEIN"/>
    <property type="match status" value="1"/>
</dbReference>
<evidence type="ECO:0000313" key="3">
    <source>
        <dbReference type="EMBL" id="VDP63024.1"/>
    </source>
</evidence>
<feature type="domain" description="DUF6451" evidence="2">
    <location>
        <begin position="111"/>
        <end position="131"/>
    </location>
</feature>
<reference evidence="5" key="1">
    <citation type="submission" date="2016-06" db="UniProtKB">
        <authorList>
            <consortium name="WormBaseParasite"/>
        </authorList>
    </citation>
    <scope>IDENTIFICATION</scope>
</reference>
<feature type="region of interest" description="Disordered" evidence="1">
    <location>
        <begin position="153"/>
        <end position="209"/>
    </location>
</feature>